<protein>
    <submittedName>
        <fullName evidence="2">Uncharacterized protein</fullName>
    </submittedName>
</protein>
<keyword evidence="3" id="KW-1185">Reference proteome</keyword>
<comment type="caution">
    <text evidence="2">The sequence shown here is derived from an EMBL/GenBank/DDBJ whole genome shotgun (WGS) entry which is preliminary data.</text>
</comment>
<organism evidence="2 3">
    <name type="scientific">Phyllosticta citrichinensis</name>
    <dbReference type="NCBI Taxonomy" id="1130410"/>
    <lineage>
        <taxon>Eukaryota</taxon>
        <taxon>Fungi</taxon>
        <taxon>Dikarya</taxon>
        <taxon>Ascomycota</taxon>
        <taxon>Pezizomycotina</taxon>
        <taxon>Dothideomycetes</taxon>
        <taxon>Dothideomycetes incertae sedis</taxon>
        <taxon>Botryosphaeriales</taxon>
        <taxon>Phyllostictaceae</taxon>
        <taxon>Phyllosticta</taxon>
    </lineage>
</organism>
<evidence type="ECO:0000256" key="1">
    <source>
        <dbReference type="SAM" id="MobiDB-lite"/>
    </source>
</evidence>
<name>A0ABR1XPW5_9PEZI</name>
<gene>
    <name evidence="2" type="ORF">IWX90DRAFT_238298</name>
</gene>
<sequence length="151" mass="16719">MPGPIFFFICVGRGIRAHRLFMVGPLPPFHPQQHVPAVTINARARPDRSTGVREASSAERAPPSLLDGRKQLHCLPPGVPESWRAAGLPWHPKTMHSAVACLPPLNHDERVATCFSNYQPRRPATLNQPLRNSILLAIVVASNTPRWCMTD</sequence>
<feature type="region of interest" description="Disordered" evidence="1">
    <location>
        <begin position="44"/>
        <end position="64"/>
    </location>
</feature>
<accession>A0ABR1XPW5</accession>
<evidence type="ECO:0000313" key="2">
    <source>
        <dbReference type="EMBL" id="KAK8163736.1"/>
    </source>
</evidence>
<evidence type="ECO:0000313" key="3">
    <source>
        <dbReference type="Proteomes" id="UP001456524"/>
    </source>
</evidence>
<dbReference type="EMBL" id="JBBWUH010000006">
    <property type="protein sequence ID" value="KAK8163736.1"/>
    <property type="molecule type" value="Genomic_DNA"/>
</dbReference>
<proteinExistence type="predicted"/>
<reference evidence="2 3" key="1">
    <citation type="journal article" date="2022" name="G3 (Bethesda)">
        <title>Enemy or ally: a genomic approach to elucidate the lifestyle of Phyllosticta citrichinaensis.</title>
        <authorList>
            <person name="Buijs V.A."/>
            <person name="Groenewald J.Z."/>
            <person name="Haridas S."/>
            <person name="LaButti K.M."/>
            <person name="Lipzen A."/>
            <person name="Martin F.M."/>
            <person name="Barry K."/>
            <person name="Grigoriev I.V."/>
            <person name="Crous P.W."/>
            <person name="Seidl M.F."/>
        </authorList>
    </citation>
    <scope>NUCLEOTIDE SEQUENCE [LARGE SCALE GENOMIC DNA]</scope>
    <source>
        <strain evidence="2 3">CBS 129764</strain>
    </source>
</reference>
<dbReference type="Proteomes" id="UP001456524">
    <property type="component" value="Unassembled WGS sequence"/>
</dbReference>